<dbReference type="EMBL" id="BOMS01000143">
    <property type="protein sequence ID" value="GIE72404.1"/>
    <property type="molecule type" value="Genomic_DNA"/>
</dbReference>
<dbReference type="InterPro" id="IPR001286">
    <property type="entry name" value="Glyco_hydro_59"/>
</dbReference>
<dbReference type="PANTHER" id="PTHR15172:SF1">
    <property type="entry name" value="GALACTOCEREBROSIDASE"/>
    <property type="match status" value="1"/>
</dbReference>
<evidence type="ECO:0000259" key="2">
    <source>
        <dbReference type="Pfam" id="PF02057"/>
    </source>
</evidence>
<organism evidence="4 5">
    <name type="scientific">Actinoplanes palleronii</name>
    <dbReference type="NCBI Taxonomy" id="113570"/>
    <lineage>
        <taxon>Bacteria</taxon>
        <taxon>Bacillati</taxon>
        <taxon>Actinomycetota</taxon>
        <taxon>Actinomycetes</taxon>
        <taxon>Micromonosporales</taxon>
        <taxon>Micromonosporaceae</taxon>
        <taxon>Actinoplanes</taxon>
    </lineage>
</organism>
<dbReference type="InterPro" id="IPR049162">
    <property type="entry name" value="GH59_C"/>
</dbReference>
<dbReference type="InterPro" id="IPR049161">
    <property type="entry name" value="GH59_cat"/>
</dbReference>
<evidence type="ECO:0008006" key="6">
    <source>
        <dbReference type="Google" id="ProtNLM"/>
    </source>
</evidence>
<accession>A0ABQ4BNZ6</accession>
<dbReference type="Gene3D" id="2.60.120.560">
    <property type="entry name" value="Exo-inulinase, domain 1"/>
    <property type="match status" value="1"/>
</dbReference>
<dbReference type="Gene3D" id="2.60.40.1180">
    <property type="entry name" value="Golgi alpha-mannosidase II"/>
    <property type="match status" value="1"/>
</dbReference>
<name>A0ABQ4BNZ6_9ACTN</name>
<dbReference type="SUPFAM" id="SSF51445">
    <property type="entry name" value="(Trans)glycosidases"/>
    <property type="match status" value="1"/>
</dbReference>
<feature type="domain" description="Glycosyl hydrolase family 59 C-terminal lectin" evidence="3">
    <location>
        <begin position="585"/>
        <end position="726"/>
    </location>
</feature>
<evidence type="ECO:0000259" key="3">
    <source>
        <dbReference type="Pfam" id="PF21708"/>
    </source>
</evidence>
<dbReference type="InterPro" id="IPR017853">
    <property type="entry name" value="GH"/>
</dbReference>
<gene>
    <name evidence="4" type="ORF">Apa02nite_085120</name>
</gene>
<keyword evidence="5" id="KW-1185">Reference proteome</keyword>
<proteinExistence type="predicted"/>
<dbReference type="Pfam" id="PF21708">
    <property type="entry name" value="Glyco_hydro_59_C"/>
    <property type="match status" value="1"/>
</dbReference>
<reference evidence="4 5" key="1">
    <citation type="submission" date="2021-01" db="EMBL/GenBank/DDBJ databases">
        <title>Whole genome shotgun sequence of Actinoplanes palleronii NBRC 14916.</title>
        <authorList>
            <person name="Komaki H."/>
            <person name="Tamura T."/>
        </authorList>
    </citation>
    <scope>NUCLEOTIDE SEQUENCE [LARGE SCALE GENOMIC DNA]</scope>
    <source>
        <strain evidence="4 5">NBRC 14916</strain>
    </source>
</reference>
<dbReference type="InterPro" id="IPR013780">
    <property type="entry name" value="Glyco_hydro_b"/>
</dbReference>
<feature type="domain" description="Glycosyl hydrolase family 59 catalytic" evidence="2">
    <location>
        <begin position="49"/>
        <end position="375"/>
    </location>
</feature>
<comment type="caution">
    <text evidence="4">The sequence shown here is derived from an EMBL/GenBank/DDBJ whole genome shotgun (WGS) entry which is preliminary data.</text>
</comment>
<dbReference type="PANTHER" id="PTHR15172">
    <property type="entry name" value="GALACTOCEREBROSIDASE"/>
    <property type="match status" value="1"/>
</dbReference>
<dbReference type="Pfam" id="PF02057">
    <property type="entry name" value="Glyco_hydro_59"/>
    <property type="match status" value="1"/>
</dbReference>
<evidence type="ECO:0000313" key="4">
    <source>
        <dbReference type="EMBL" id="GIE72404.1"/>
    </source>
</evidence>
<protein>
    <recommendedName>
        <fullName evidence="6">Glycosyl hydrolase family 59</fullName>
    </recommendedName>
</protein>
<sequence length="862" mass="92723">MRRAVAAVLLLLCAAIMPPRPAHAAPADPVAITVDAADIAVDNVNGLTFKGFGVLSANSTSALLLDYKAQQPRTYAQLLNILFGGRHPIMDHVKIEMGNDRNNSTGSDPATMRWETEPANVARAPGFQLAADAKRLNPALKVSILRWNAPAWANTNDKIYTWYKNTILAAYRRYGFMVDYVNPGVNEAAADLTWTKQYAERVRTDVEGFRPGEAERYHRIKLVISDEAGIGSFGAALTGDAELRDAVTAAGYHYNTDDDSGGNFTRLAEQYDTEVWNSEAQATFSNSAFRPHNNTPDPTVAGTGLGGSGSALEMANTVVKGFVKSRRTHFVYQPAIGSFYEGGQYAFKELVSARDPWSGWIHYDAGLAVLQHFTSFARAGWENASNTAGIWRVIPQASASTATGTNPVVGRNGLPDYLTMAAPDASGFSTVIVNDSESSRTYKISPVGFDLDPEAKLAVWQTSAAGAGVRFNDGYKQHLGDVAPGEVITVAPYSIATVTTLDVSHDPAWTAPLPVEGQRTVLDADPAHGTLWSDDFRYDRKFIDARGGDTGATPLYTWDRNGAFEVVGSVLRQQVDRETTGVGGAWNSADPVTGVGDLRWTDYQAGVDVAFDRAPAADNYAAIGARSTGGASSHNVNGTPYVVRLGSDGIWQLRRTGTVIASGVVEGFDASAWHRLDIRVVGAQVTGLVDHEQVVTWTDPVPFLSGRVDLASGFHYTRFDNLRVTRVPGNPPYYRELIDNLEMSDLAVTPAPKLVYGGGWRHANGRGMFEYQRSASISQGPGATLSYTFTGTGFDLLGVNDGSARLDVRVDGAPVETGVAARISVNFQQTYALRGLPRARHTVTVEVTAGTLLVDAVGVVGR</sequence>
<evidence type="ECO:0000313" key="5">
    <source>
        <dbReference type="Proteomes" id="UP000624709"/>
    </source>
</evidence>
<dbReference type="Gene3D" id="3.20.20.80">
    <property type="entry name" value="Glycosidases"/>
    <property type="match status" value="1"/>
</dbReference>
<keyword evidence="1" id="KW-0732">Signal</keyword>
<evidence type="ECO:0000256" key="1">
    <source>
        <dbReference type="SAM" id="SignalP"/>
    </source>
</evidence>
<dbReference type="RefSeq" id="WP_203830115.1">
    <property type="nucleotide sequence ID" value="NZ_BAAATY010000052.1"/>
</dbReference>
<dbReference type="Proteomes" id="UP000624709">
    <property type="component" value="Unassembled WGS sequence"/>
</dbReference>
<dbReference type="Gene3D" id="2.60.120.260">
    <property type="entry name" value="Galactose-binding domain-like"/>
    <property type="match status" value="1"/>
</dbReference>
<feature type="signal peptide" evidence="1">
    <location>
        <begin position="1"/>
        <end position="24"/>
    </location>
</feature>
<feature type="chain" id="PRO_5045553939" description="Glycosyl hydrolase family 59" evidence="1">
    <location>
        <begin position="25"/>
        <end position="862"/>
    </location>
</feature>